<dbReference type="VEuPathDB" id="FungiDB:BLGHR1_13178"/>
<accession>A0A383URR5</accession>
<reference evidence="3 4" key="1">
    <citation type="submission" date="2017-11" db="EMBL/GenBank/DDBJ databases">
        <authorList>
            <person name="Kracher B."/>
        </authorList>
    </citation>
    <scope>NUCLEOTIDE SEQUENCE [LARGE SCALE GENOMIC DNA]</scope>
    <source>
        <strain evidence="3 4">RACE1</strain>
    </source>
</reference>
<name>A0A383URR5_BLUHO</name>
<gene>
    <name evidence="3" type="ORF">BLGHR1_13178</name>
</gene>
<organism evidence="3 4">
    <name type="scientific">Blumeria hordei</name>
    <name type="common">Barley powdery mildew</name>
    <name type="synonym">Blumeria graminis f. sp. hordei</name>
    <dbReference type="NCBI Taxonomy" id="2867405"/>
    <lineage>
        <taxon>Eukaryota</taxon>
        <taxon>Fungi</taxon>
        <taxon>Dikarya</taxon>
        <taxon>Ascomycota</taxon>
        <taxon>Pezizomycotina</taxon>
        <taxon>Leotiomycetes</taxon>
        <taxon>Erysiphales</taxon>
        <taxon>Erysiphaceae</taxon>
        <taxon>Blumeria</taxon>
    </lineage>
</organism>
<dbReference type="Proteomes" id="UP000275772">
    <property type="component" value="Unassembled WGS sequence"/>
</dbReference>
<dbReference type="InterPro" id="IPR038169">
    <property type="entry name" value="DC-UbP/UBTD2_N_sf"/>
</dbReference>
<evidence type="ECO:0000256" key="1">
    <source>
        <dbReference type="SAM" id="MobiDB-lite"/>
    </source>
</evidence>
<feature type="region of interest" description="Disordered" evidence="1">
    <location>
        <begin position="1"/>
        <end position="32"/>
    </location>
</feature>
<evidence type="ECO:0000313" key="4">
    <source>
        <dbReference type="Proteomes" id="UP000275772"/>
    </source>
</evidence>
<feature type="compositionally biased region" description="Low complexity" evidence="1">
    <location>
        <begin position="1"/>
        <end position="12"/>
    </location>
</feature>
<dbReference type="EMBL" id="UNSH01000042">
    <property type="protein sequence ID" value="SZF02398.1"/>
    <property type="molecule type" value="Genomic_DNA"/>
</dbReference>
<dbReference type="Pfam" id="PF16455">
    <property type="entry name" value="UBD"/>
    <property type="match status" value="1"/>
</dbReference>
<proteinExistence type="predicted"/>
<evidence type="ECO:0000313" key="3">
    <source>
        <dbReference type="EMBL" id="SZF02398.1"/>
    </source>
</evidence>
<evidence type="ECO:0000259" key="2">
    <source>
        <dbReference type="Pfam" id="PF16455"/>
    </source>
</evidence>
<dbReference type="AlphaFoldDB" id="A0A383URR5"/>
<dbReference type="InterPro" id="IPR032752">
    <property type="entry name" value="DC-UbP/UBTD2_N"/>
</dbReference>
<protein>
    <recommendedName>
        <fullName evidence="2">DC-UbP/UBTD2 N-terminal domain-containing protein</fullName>
    </recommendedName>
</protein>
<sequence length="300" mass="34029">MGCCLSIPSSHSASHRPHSSSSPRAISSSQPQYPDSLLQASVNSFSHQHLLSNSDHTSNLNKPLRRQVWSSTERTWTNIELERERAEFFDTRTSGRPEVWQTMKAVLEILWASEDPKDATDVGLETAQQILDAAEIILPHSNISPGIYDSFGAYYPIPKHITSSPKDVIIINSSEQERKCKEDAHQSFEGTEDNRTREKGKCIIKPTELIKLRVKLSDRDAPPIQLFIDKEDTVRVVAQKILIESGVRTPRPYSRKLMRKQMASTKTLRIAYMGKLLNENQSLSRQGWNEIYVVNGLIFD</sequence>
<feature type="domain" description="DC-UbP/UBTD2 N-terminal" evidence="2">
    <location>
        <begin position="61"/>
        <end position="169"/>
    </location>
</feature>
<dbReference type="Gene3D" id="1.20.225.20">
    <property type="entry name" value="Ub domain-containing protein, DC-UbP/UBTD2, N-terminal domain"/>
    <property type="match status" value="1"/>
</dbReference>
<dbReference type="InterPro" id="IPR039869">
    <property type="entry name" value="UBTD1/2"/>
</dbReference>
<dbReference type="PANTHER" id="PTHR13609">
    <property type="entry name" value="UBIQUITIN DOMAIN CONTAINING 1 PROTEIN-RELATED"/>
    <property type="match status" value="1"/>
</dbReference>
<feature type="compositionally biased region" description="Low complexity" evidence="1">
    <location>
        <begin position="19"/>
        <end position="29"/>
    </location>
</feature>